<dbReference type="InterPro" id="IPR011010">
    <property type="entry name" value="DNA_brk_join_enz"/>
</dbReference>
<dbReference type="SUPFAM" id="SSF56349">
    <property type="entry name" value="DNA breaking-rejoining enzymes"/>
    <property type="match status" value="1"/>
</dbReference>
<evidence type="ECO:0000259" key="2">
    <source>
        <dbReference type="Pfam" id="PF00589"/>
    </source>
</evidence>
<name>A0A238H922_9BURK</name>
<reference evidence="3 4" key="1">
    <citation type="submission" date="2017-04" db="EMBL/GenBank/DDBJ databases">
        <authorList>
            <person name="Afonso C.L."/>
            <person name="Miller P.J."/>
            <person name="Scott M.A."/>
            <person name="Spackman E."/>
            <person name="Goraichik I."/>
            <person name="Dimitrov K.M."/>
            <person name="Suarez D.L."/>
            <person name="Swayne D.E."/>
        </authorList>
    </citation>
    <scope>NUCLEOTIDE SEQUENCE [LARGE SCALE GENOMIC DNA]</scope>
    <source>
        <strain evidence="3">LMG 28154</strain>
    </source>
</reference>
<evidence type="ECO:0000313" key="3">
    <source>
        <dbReference type="EMBL" id="SMG01700.1"/>
    </source>
</evidence>
<dbReference type="GO" id="GO:0006310">
    <property type="term" value="P:DNA recombination"/>
    <property type="evidence" value="ECO:0007669"/>
    <property type="project" value="UniProtKB-KW"/>
</dbReference>
<dbReference type="EMBL" id="FXAN01000080">
    <property type="protein sequence ID" value="SMG01700.1"/>
    <property type="molecule type" value="Genomic_DNA"/>
</dbReference>
<dbReference type="Pfam" id="PF00589">
    <property type="entry name" value="Phage_integrase"/>
    <property type="match status" value="1"/>
</dbReference>
<proteinExistence type="predicted"/>
<dbReference type="InterPro" id="IPR002104">
    <property type="entry name" value="Integrase_catalytic"/>
</dbReference>
<evidence type="ECO:0000256" key="1">
    <source>
        <dbReference type="ARBA" id="ARBA00023172"/>
    </source>
</evidence>
<dbReference type="GO" id="GO:0015074">
    <property type="term" value="P:DNA integration"/>
    <property type="evidence" value="ECO:0007669"/>
    <property type="project" value="InterPro"/>
</dbReference>
<organism evidence="3 4">
    <name type="scientific">Burkholderia singularis</name>
    <dbReference type="NCBI Taxonomy" id="1503053"/>
    <lineage>
        <taxon>Bacteria</taxon>
        <taxon>Pseudomonadati</taxon>
        <taxon>Pseudomonadota</taxon>
        <taxon>Betaproteobacteria</taxon>
        <taxon>Burkholderiales</taxon>
        <taxon>Burkholderiaceae</taxon>
        <taxon>Burkholderia</taxon>
        <taxon>pseudomallei group</taxon>
    </lineage>
</organism>
<dbReference type="AlphaFoldDB" id="A0A238H922"/>
<keyword evidence="1" id="KW-0233">DNA recombination</keyword>
<evidence type="ECO:0000313" key="4">
    <source>
        <dbReference type="Proteomes" id="UP000198460"/>
    </source>
</evidence>
<dbReference type="InterPro" id="IPR013762">
    <property type="entry name" value="Integrase-like_cat_sf"/>
</dbReference>
<protein>
    <submittedName>
        <fullName evidence="3">Mobile element protein</fullName>
    </submittedName>
</protein>
<dbReference type="GO" id="GO:0003677">
    <property type="term" value="F:DNA binding"/>
    <property type="evidence" value="ECO:0007669"/>
    <property type="project" value="InterPro"/>
</dbReference>
<accession>A0A238H922</accession>
<gene>
    <name evidence="3" type="ORF">BSIN_4619</name>
</gene>
<sequence>MADALRFRFDRARELAGVSKDLFQFRDLRAKAGIDKTDAVGDIRVAQRQLGHKSLAMTEHYVRERKGDRVEPTK</sequence>
<feature type="domain" description="Tyr recombinase" evidence="2">
    <location>
        <begin position="5"/>
        <end position="65"/>
    </location>
</feature>
<dbReference type="Gene3D" id="1.10.443.10">
    <property type="entry name" value="Intergrase catalytic core"/>
    <property type="match status" value="1"/>
</dbReference>
<dbReference type="Proteomes" id="UP000198460">
    <property type="component" value="Unassembled WGS sequence"/>
</dbReference>